<dbReference type="GO" id="GO:0005829">
    <property type="term" value="C:cytosol"/>
    <property type="evidence" value="ECO:0007669"/>
    <property type="project" value="TreeGrafter"/>
</dbReference>
<keyword evidence="8" id="KW-1185">Reference proteome</keyword>
<evidence type="ECO:0000256" key="2">
    <source>
        <dbReference type="ARBA" id="ARBA00022723"/>
    </source>
</evidence>
<gene>
    <name evidence="7" type="ORF">CVT24_013108</name>
</gene>
<dbReference type="InterPro" id="IPR006680">
    <property type="entry name" value="Amidohydro-rel"/>
</dbReference>
<proteinExistence type="predicted"/>
<dbReference type="Proteomes" id="UP000284842">
    <property type="component" value="Unassembled WGS sequence"/>
</dbReference>
<dbReference type="GO" id="GO:0008270">
    <property type="term" value="F:zinc ion binding"/>
    <property type="evidence" value="ECO:0007669"/>
    <property type="project" value="TreeGrafter"/>
</dbReference>
<evidence type="ECO:0000259" key="6">
    <source>
        <dbReference type="Pfam" id="PF01979"/>
    </source>
</evidence>
<feature type="domain" description="Amidohydrolase-related" evidence="6">
    <location>
        <begin position="31"/>
        <end position="471"/>
    </location>
</feature>
<dbReference type="PANTHER" id="PTHR11271:SF6">
    <property type="entry name" value="GUANINE DEAMINASE"/>
    <property type="match status" value="1"/>
</dbReference>
<evidence type="ECO:0000313" key="7">
    <source>
        <dbReference type="EMBL" id="PPR04502.1"/>
    </source>
</evidence>
<evidence type="ECO:0000256" key="1">
    <source>
        <dbReference type="ARBA" id="ARBA00001947"/>
    </source>
</evidence>
<organism evidence="7 8">
    <name type="scientific">Panaeolus cyanescens</name>
    <dbReference type="NCBI Taxonomy" id="181874"/>
    <lineage>
        <taxon>Eukaryota</taxon>
        <taxon>Fungi</taxon>
        <taxon>Dikarya</taxon>
        <taxon>Basidiomycota</taxon>
        <taxon>Agaricomycotina</taxon>
        <taxon>Agaricomycetes</taxon>
        <taxon>Agaricomycetidae</taxon>
        <taxon>Agaricales</taxon>
        <taxon>Agaricineae</taxon>
        <taxon>Galeropsidaceae</taxon>
        <taxon>Panaeolus</taxon>
    </lineage>
</organism>
<dbReference type="Pfam" id="PF01979">
    <property type="entry name" value="Amidohydro_1"/>
    <property type="match status" value="1"/>
</dbReference>
<evidence type="ECO:0000256" key="5">
    <source>
        <dbReference type="SAM" id="MobiDB-lite"/>
    </source>
</evidence>
<accession>A0A409YNA2</accession>
<dbReference type="PANTHER" id="PTHR11271">
    <property type="entry name" value="GUANINE DEAMINASE"/>
    <property type="match status" value="1"/>
</dbReference>
<dbReference type="OrthoDB" id="194468at2759"/>
<feature type="compositionally biased region" description="Low complexity" evidence="5">
    <location>
        <begin position="300"/>
        <end position="311"/>
    </location>
</feature>
<evidence type="ECO:0000313" key="8">
    <source>
        <dbReference type="Proteomes" id="UP000284842"/>
    </source>
</evidence>
<name>A0A409YNA2_9AGAR</name>
<dbReference type="STRING" id="181874.A0A409YNA2"/>
<dbReference type="SUPFAM" id="SSF51556">
    <property type="entry name" value="Metallo-dependent hydrolases"/>
    <property type="match status" value="1"/>
</dbReference>
<protein>
    <recommendedName>
        <fullName evidence="6">Amidohydrolase-related domain-containing protein</fullName>
    </recommendedName>
</protein>
<dbReference type="GO" id="GO:0008892">
    <property type="term" value="F:guanine deaminase activity"/>
    <property type="evidence" value="ECO:0007669"/>
    <property type="project" value="TreeGrafter"/>
</dbReference>
<dbReference type="InterPro" id="IPR011059">
    <property type="entry name" value="Metal-dep_hydrolase_composite"/>
</dbReference>
<dbReference type="GO" id="GO:0046098">
    <property type="term" value="P:guanine metabolic process"/>
    <property type="evidence" value="ECO:0007669"/>
    <property type="project" value="TreeGrafter"/>
</dbReference>
<dbReference type="EMBL" id="NHTK01000938">
    <property type="protein sequence ID" value="PPR04502.1"/>
    <property type="molecule type" value="Genomic_DNA"/>
</dbReference>
<keyword evidence="4" id="KW-0862">Zinc</keyword>
<reference evidence="7 8" key="1">
    <citation type="journal article" date="2018" name="Evol. Lett.">
        <title>Horizontal gene cluster transfer increased hallucinogenic mushroom diversity.</title>
        <authorList>
            <person name="Reynolds H.T."/>
            <person name="Vijayakumar V."/>
            <person name="Gluck-Thaler E."/>
            <person name="Korotkin H.B."/>
            <person name="Matheny P.B."/>
            <person name="Slot J.C."/>
        </authorList>
    </citation>
    <scope>NUCLEOTIDE SEQUENCE [LARGE SCALE GENOMIC DNA]</scope>
    <source>
        <strain evidence="7 8">2629</strain>
    </source>
</reference>
<keyword evidence="3" id="KW-0378">Hydrolase</keyword>
<dbReference type="InParanoid" id="A0A409YNA2"/>
<dbReference type="SUPFAM" id="SSF51338">
    <property type="entry name" value="Composite domain of metallo-dependent hydrolases"/>
    <property type="match status" value="1"/>
</dbReference>
<evidence type="ECO:0000256" key="4">
    <source>
        <dbReference type="ARBA" id="ARBA00022833"/>
    </source>
</evidence>
<sequence>MSRKSQLLIDQHANVQNHASNYIVLPQGSLLLPTFCDLHLHAPQFLYQGTGLDRPLMQWLDAYALKAEARLDAEPQLAKRVYDRLAQRLRENGTGTVVLFGTIKNETKSVSMILARSMLQAGIRAFVGKVSMDIDITPEHSPTHGIYIEPSTSASLANAKQFLDDIDELLQLNDFSGGSERRAREKRYVQSLIRPVLTPRFVPTCTDELLKSIGGLAYERDVWIQTHVHEARDEVEWVRGSRGMEGLEILSRVCWSTHLCQRGNLTNHSQNNLLTSRTILSHCTYLPSDEECATFSNTTQSPVSESVSQSSRNNLNAATKTAVTDASSLSLASLPPTPYHSDPPLQSLKLLSSRLVTMAHCPLSNFYFSAGRAFPLREALSTGCRVGYGTDIAGGYSADVMNTMRTGVITGRGREGGRKEAEKEISCGERGNNNNVESLAIDWKESLYIATRGGAIALGLKGMFVVGGTFDAQEIKLYDSVKGQGVGPLDFFDAERDLGEDSSTELEDPEFPLNEDAIEKWWCLGDFRNRGRMWVLGREI</sequence>
<dbReference type="InterPro" id="IPR032466">
    <property type="entry name" value="Metal_Hydrolase"/>
</dbReference>
<dbReference type="Gene3D" id="3.20.20.140">
    <property type="entry name" value="Metal-dependent hydrolases"/>
    <property type="match status" value="1"/>
</dbReference>
<keyword evidence="2" id="KW-0479">Metal-binding</keyword>
<dbReference type="AlphaFoldDB" id="A0A409YNA2"/>
<evidence type="ECO:0000256" key="3">
    <source>
        <dbReference type="ARBA" id="ARBA00022801"/>
    </source>
</evidence>
<comment type="cofactor">
    <cofactor evidence="1">
        <name>Zn(2+)</name>
        <dbReference type="ChEBI" id="CHEBI:29105"/>
    </cofactor>
</comment>
<feature type="region of interest" description="Disordered" evidence="5">
    <location>
        <begin position="300"/>
        <end position="319"/>
    </location>
</feature>
<dbReference type="InterPro" id="IPR051607">
    <property type="entry name" value="Metallo-dep_hydrolases"/>
</dbReference>
<comment type="caution">
    <text evidence="7">The sequence shown here is derived from an EMBL/GenBank/DDBJ whole genome shotgun (WGS) entry which is preliminary data.</text>
</comment>